<organism evidence="5">
    <name type="scientific">Schmidtea mediterranea</name>
    <name type="common">Freshwater planarian flatworm</name>
    <dbReference type="NCBI Taxonomy" id="79327"/>
    <lineage>
        <taxon>Eukaryota</taxon>
        <taxon>Metazoa</taxon>
        <taxon>Spiralia</taxon>
        <taxon>Lophotrochozoa</taxon>
        <taxon>Platyhelminthes</taxon>
        <taxon>Rhabditophora</taxon>
        <taxon>Seriata</taxon>
        <taxon>Tricladida</taxon>
        <taxon>Continenticola</taxon>
        <taxon>Geoplanoidea</taxon>
        <taxon>Dugesiidae</taxon>
        <taxon>Schmidtea</taxon>
    </lineage>
</organism>
<keyword evidence="3" id="KW-0964">Secreted</keyword>
<evidence type="ECO:0000256" key="4">
    <source>
        <dbReference type="SAM" id="SignalP"/>
    </source>
</evidence>
<accession>E3CTI5</accession>
<reference evidence="5" key="2">
    <citation type="journal article" date="2010" name="PLoS Biol.">
        <title>Genome-wide analyses reveal a role for peptide hormones in planarian germline development.</title>
        <authorList>
            <person name="Collins J.J."/>
            <person name="Hou X."/>
            <person name="Romanova E.V."/>
            <person name="Lambrus B.G."/>
            <person name="Miller C.M."/>
            <person name="Saberi A."/>
            <person name="Sweedler J.V."/>
            <person name="Newmark P.A."/>
        </authorList>
    </citation>
    <scope>NUCLEOTIDE SEQUENCE</scope>
</reference>
<comment type="similarity">
    <text evidence="2">Belongs to the NPY family.</text>
</comment>
<evidence type="ECO:0000256" key="2">
    <source>
        <dbReference type="ARBA" id="ARBA00010022"/>
    </source>
</evidence>
<reference evidence="5" key="1">
    <citation type="submission" date="2009-12" db="EMBL/GenBank/DDBJ databases">
        <authorList>
            <person name="Collins J."/>
            <person name="Hou X."/>
            <person name="Romanova E.V."/>
            <person name="Miller C.M."/>
            <person name="Lambrus B.G."/>
            <person name="Sweedler J.V."/>
            <person name="Newmark P.A."/>
        </authorList>
    </citation>
    <scope>NUCLEOTIDE SEQUENCE</scope>
</reference>
<dbReference type="AlphaFoldDB" id="E3CTI5"/>
<comment type="subcellular location">
    <subcellularLocation>
        <location evidence="1">Secreted</location>
    </subcellularLocation>
</comment>
<evidence type="ECO:0000256" key="1">
    <source>
        <dbReference type="ARBA" id="ARBA00004613"/>
    </source>
</evidence>
<dbReference type="Pfam" id="PF00159">
    <property type="entry name" value="Hormone_3"/>
    <property type="match status" value="1"/>
</dbReference>
<keyword evidence="4" id="KW-0732">Signal</keyword>
<evidence type="ECO:0000313" key="5">
    <source>
        <dbReference type="EMBL" id="DAA33899.1"/>
    </source>
</evidence>
<dbReference type="GO" id="GO:0005179">
    <property type="term" value="F:hormone activity"/>
    <property type="evidence" value="ECO:0007669"/>
    <property type="project" value="InterPro"/>
</dbReference>
<dbReference type="GO" id="GO:0005576">
    <property type="term" value="C:extracellular region"/>
    <property type="evidence" value="ECO:0007669"/>
    <property type="project" value="UniProtKB-SubCell"/>
</dbReference>
<feature type="signal peptide" evidence="4">
    <location>
        <begin position="1"/>
        <end position="24"/>
    </location>
</feature>
<dbReference type="EMBL" id="BK007010">
    <property type="protein sequence ID" value="DAA33899.1"/>
    <property type="molecule type" value="mRNA"/>
</dbReference>
<evidence type="ECO:0000256" key="3">
    <source>
        <dbReference type="ARBA" id="ARBA00022525"/>
    </source>
</evidence>
<protein>
    <submittedName>
        <fullName evidence="5">Neuropeptide Y prohormone-8</fullName>
    </submittedName>
</protein>
<dbReference type="GO" id="GO:0007218">
    <property type="term" value="P:neuropeptide signaling pathway"/>
    <property type="evidence" value="ECO:0007669"/>
    <property type="project" value="UniProtKB-KW"/>
</dbReference>
<name>E3CTI5_SCHMD</name>
<feature type="chain" id="PRO_5003167837" evidence="4">
    <location>
        <begin position="25"/>
        <end position="75"/>
    </location>
</feature>
<proteinExistence type="evidence at transcript level"/>
<dbReference type="InterPro" id="IPR001955">
    <property type="entry name" value="Pancreatic_hormone-like"/>
</dbReference>
<keyword evidence="5" id="KW-0527">Neuropeptide</keyword>
<sequence length="75" mass="9144">MIINKCYFLVFILCFMSFIHLNTCNQKRPMFDSADAFRNYLRKLNNEYMIAGRPRFGKRRSDFEKELFYNLKSNL</sequence>